<organism evidence="2">
    <name type="scientific">marine sediment metagenome</name>
    <dbReference type="NCBI Taxonomy" id="412755"/>
    <lineage>
        <taxon>unclassified sequences</taxon>
        <taxon>metagenomes</taxon>
        <taxon>ecological metagenomes</taxon>
    </lineage>
</organism>
<sequence length="92" mass="10926">MDDQKLNEKRLLYEAYYLTFMTTEYGKRVLDDLTETYLDVLSFDKDTHQTAFNEGGRNVVAEIKRFIQYHEDPEAIPGLRDDQKDNNLEEED</sequence>
<comment type="caution">
    <text evidence="2">The sequence shown here is derived from an EMBL/GenBank/DDBJ whole genome shotgun (WGS) entry which is preliminary data.</text>
</comment>
<dbReference type="EMBL" id="LAZR01005413">
    <property type="protein sequence ID" value="KKN00114.1"/>
    <property type="molecule type" value="Genomic_DNA"/>
</dbReference>
<feature type="domain" description="Bbp19-like phage" evidence="1">
    <location>
        <begin position="20"/>
        <end position="76"/>
    </location>
</feature>
<proteinExistence type="predicted"/>
<gene>
    <name evidence="2" type="ORF">LCGC14_1141120</name>
</gene>
<accession>A0A0F9M322</accession>
<protein>
    <recommendedName>
        <fullName evidence="1">Bbp19-like phage domain-containing protein</fullName>
    </recommendedName>
</protein>
<dbReference type="Pfam" id="PF25181">
    <property type="entry name" value="Phage_Bbp19"/>
    <property type="match status" value="1"/>
</dbReference>
<evidence type="ECO:0000259" key="1">
    <source>
        <dbReference type="Pfam" id="PF25181"/>
    </source>
</evidence>
<name>A0A0F9M322_9ZZZZ</name>
<evidence type="ECO:0000313" key="2">
    <source>
        <dbReference type="EMBL" id="KKN00114.1"/>
    </source>
</evidence>
<dbReference type="InterPro" id="IPR057447">
    <property type="entry name" value="Bbp19-like_phage"/>
</dbReference>
<reference evidence="2" key="1">
    <citation type="journal article" date="2015" name="Nature">
        <title>Complex archaea that bridge the gap between prokaryotes and eukaryotes.</title>
        <authorList>
            <person name="Spang A."/>
            <person name="Saw J.H."/>
            <person name="Jorgensen S.L."/>
            <person name="Zaremba-Niedzwiedzka K."/>
            <person name="Martijn J."/>
            <person name="Lind A.E."/>
            <person name="van Eijk R."/>
            <person name="Schleper C."/>
            <person name="Guy L."/>
            <person name="Ettema T.J."/>
        </authorList>
    </citation>
    <scope>NUCLEOTIDE SEQUENCE</scope>
</reference>
<dbReference type="AlphaFoldDB" id="A0A0F9M322"/>